<gene>
    <name evidence="8" type="ORF">DSTB1V02_LOCUS7262</name>
</gene>
<accession>A0A7R9A7C8</accession>
<feature type="region of interest" description="Disordered" evidence="5">
    <location>
        <begin position="258"/>
        <end position="280"/>
    </location>
</feature>
<comment type="subcellular location">
    <subcellularLocation>
        <location evidence="1">Membrane</location>
        <topology evidence="1">Multi-pass membrane protein</topology>
    </subcellularLocation>
</comment>
<dbReference type="Proteomes" id="UP000677054">
    <property type="component" value="Unassembled WGS sequence"/>
</dbReference>
<feature type="domain" description="Major facilitator superfamily (MFS) profile" evidence="7">
    <location>
        <begin position="23"/>
        <end position="510"/>
    </location>
</feature>
<evidence type="ECO:0000313" key="8">
    <source>
        <dbReference type="EMBL" id="CAD7247431.1"/>
    </source>
</evidence>
<dbReference type="InterPro" id="IPR051068">
    <property type="entry name" value="MFS_Domain-Containing_Protein"/>
</dbReference>
<dbReference type="Pfam" id="PF07690">
    <property type="entry name" value="MFS_1"/>
    <property type="match status" value="2"/>
</dbReference>
<feature type="transmembrane region" description="Helical" evidence="6">
    <location>
        <begin position="319"/>
        <end position="341"/>
    </location>
</feature>
<feature type="compositionally biased region" description="Polar residues" evidence="5">
    <location>
        <begin position="258"/>
        <end position="273"/>
    </location>
</feature>
<dbReference type="GO" id="GO:0022857">
    <property type="term" value="F:transmembrane transporter activity"/>
    <property type="evidence" value="ECO:0007669"/>
    <property type="project" value="InterPro"/>
</dbReference>
<feature type="transmembrane region" description="Helical" evidence="6">
    <location>
        <begin position="459"/>
        <end position="478"/>
    </location>
</feature>
<feature type="transmembrane region" description="Helical" evidence="6">
    <location>
        <begin position="418"/>
        <end position="439"/>
    </location>
</feature>
<feature type="transmembrane region" description="Helical" evidence="6">
    <location>
        <begin position="88"/>
        <end position="109"/>
    </location>
</feature>
<proteinExistence type="predicted"/>
<evidence type="ECO:0000256" key="1">
    <source>
        <dbReference type="ARBA" id="ARBA00004141"/>
    </source>
</evidence>
<dbReference type="InterPro" id="IPR020846">
    <property type="entry name" value="MFS_dom"/>
</dbReference>
<feature type="transmembrane region" description="Helical" evidence="6">
    <location>
        <begin position="484"/>
        <end position="505"/>
    </location>
</feature>
<feature type="transmembrane region" description="Helical" evidence="6">
    <location>
        <begin position="115"/>
        <end position="137"/>
    </location>
</feature>
<evidence type="ECO:0000313" key="9">
    <source>
        <dbReference type="Proteomes" id="UP000677054"/>
    </source>
</evidence>
<keyword evidence="2 6" id="KW-0812">Transmembrane</keyword>
<dbReference type="Gene3D" id="1.20.1250.20">
    <property type="entry name" value="MFS general substrate transporter like domains"/>
    <property type="match status" value="1"/>
</dbReference>
<evidence type="ECO:0000256" key="4">
    <source>
        <dbReference type="ARBA" id="ARBA00023136"/>
    </source>
</evidence>
<evidence type="ECO:0000259" key="7">
    <source>
        <dbReference type="PROSITE" id="PS50850"/>
    </source>
</evidence>
<reference evidence="8" key="1">
    <citation type="submission" date="2020-11" db="EMBL/GenBank/DDBJ databases">
        <authorList>
            <person name="Tran Van P."/>
        </authorList>
    </citation>
    <scope>NUCLEOTIDE SEQUENCE</scope>
</reference>
<dbReference type="GO" id="GO:0016020">
    <property type="term" value="C:membrane"/>
    <property type="evidence" value="ECO:0007669"/>
    <property type="project" value="UniProtKB-SubCell"/>
</dbReference>
<feature type="transmembrane region" description="Helical" evidence="6">
    <location>
        <begin position="62"/>
        <end position="81"/>
    </location>
</feature>
<dbReference type="PANTHER" id="PTHR23510">
    <property type="entry name" value="INNER MEMBRANE TRANSPORT PROTEIN YAJR"/>
    <property type="match status" value="1"/>
</dbReference>
<feature type="transmembrane region" description="Helical" evidence="6">
    <location>
        <begin position="21"/>
        <end position="42"/>
    </location>
</feature>
<dbReference type="OrthoDB" id="6432183at2759"/>
<keyword evidence="4 6" id="KW-0472">Membrane</keyword>
<name>A0A7R9A7C8_9CRUS</name>
<keyword evidence="9" id="KW-1185">Reference proteome</keyword>
<feature type="transmembrane region" description="Helical" evidence="6">
    <location>
        <begin position="187"/>
        <end position="208"/>
    </location>
</feature>
<dbReference type="EMBL" id="LR900968">
    <property type="protein sequence ID" value="CAD7247431.1"/>
    <property type="molecule type" value="Genomic_DNA"/>
</dbReference>
<dbReference type="PROSITE" id="PS50850">
    <property type="entry name" value="MFS"/>
    <property type="match status" value="1"/>
</dbReference>
<protein>
    <recommendedName>
        <fullName evidence="7">Major facilitator superfamily (MFS) profile domain-containing protein</fullName>
    </recommendedName>
</protein>
<sequence>MGESTPLLKDQAIKQFRKRRWVTVVIIFFMAFAIGAENAVILPTAWKYLQSLGSTSELDLGILISAFNVASLISSIFFGWIVDKWMHLCKLVVFVGAIIQAIGSIMYFLGFDKWLIISGRFVCGLGSGTLTVILAELARATSNDERTKYLTLGFGCRQVGLLLGPAYNLPLHGVNTNFGNIRVNEESMPGLVFAVFWVVASVFIFFGYENIGEQYITLLRTLEAKGDSETVQLLSYPSLEDSEKRAFAEHGDPTATNNANDLYSNHVNSSDSNAGARARRPLTETRSIADDIPLPYVDDELDEEETPLVQKGSSSFRELLLDSIVVVLFMQLILFFCQYVVETIIPPTMQTNFGLGTQANSLFYLLIGCEAILSFAFVILVRKRISDRIVILAGNVLLVIGLIFHLVTAMVLKPHSENALSFFIASCTLIFLGIPMASVSSVTLGSKLIGPESQGKMQALRRVATSLGLILGPLWAGSLVHEPLPLYGVTLILVFIQLILFLLSYSRMHA</sequence>
<dbReference type="EMBL" id="CAJPEV010001451">
    <property type="protein sequence ID" value="CAG0892726.1"/>
    <property type="molecule type" value="Genomic_DNA"/>
</dbReference>
<dbReference type="PANTHER" id="PTHR23510:SF16">
    <property type="entry name" value="MAJOR FACILITATOR SUPERFAMILY (MFS) PROFILE DOMAIN-CONTAINING PROTEIN"/>
    <property type="match status" value="1"/>
</dbReference>
<feature type="transmembrane region" description="Helical" evidence="6">
    <location>
        <begin position="361"/>
        <end position="382"/>
    </location>
</feature>
<dbReference type="InterPro" id="IPR036259">
    <property type="entry name" value="MFS_trans_sf"/>
</dbReference>
<evidence type="ECO:0000256" key="5">
    <source>
        <dbReference type="SAM" id="MobiDB-lite"/>
    </source>
</evidence>
<feature type="transmembrane region" description="Helical" evidence="6">
    <location>
        <begin position="389"/>
        <end position="412"/>
    </location>
</feature>
<evidence type="ECO:0000256" key="3">
    <source>
        <dbReference type="ARBA" id="ARBA00022989"/>
    </source>
</evidence>
<evidence type="ECO:0000256" key="6">
    <source>
        <dbReference type="SAM" id="Phobius"/>
    </source>
</evidence>
<evidence type="ECO:0000256" key="2">
    <source>
        <dbReference type="ARBA" id="ARBA00022692"/>
    </source>
</evidence>
<dbReference type="SUPFAM" id="SSF103473">
    <property type="entry name" value="MFS general substrate transporter"/>
    <property type="match status" value="1"/>
</dbReference>
<organism evidence="8">
    <name type="scientific">Darwinula stevensoni</name>
    <dbReference type="NCBI Taxonomy" id="69355"/>
    <lineage>
        <taxon>Eukaryota</taxon>
        <taxon>Metazoa</taxon>
        <taxon>Ecdysozoa</taxon>
        <taxon>Arthropoda</taxon>
        <taxon>Crustacea</taxon>
        <taxon>Oligostraca</taxon>
        <taxon>Ostracoda</taxon>
        <taxon>Podocopa</taxon>
        <taxon>Podocopida</taxon>
        <taxon>Darwinulocopina</taxon>
        <taxon>Darwinuloidea</taxon>
        <taxon>Darwinulidae</taxon>
        <taxon>Darwinula</taxon>
    </lineage>
</organism>
<dbReference type="AlphaFoldDB" id="A0A7R9A7C8"/>
<keyword evidence="3 6" id="KW-1133">Transmembrane helix</keyword>
<dbReference type="InterPro" id="IPR011701">
    <property type="entry name" value="MFS"/>
</dbReference>